<evidence type="ECO:0000259" key="5">
    <source>
        <dbReference type="SMART" id="SM00563"/>
    </source>
</evidence>
<keyword evidence="4" id="KW-1133">Transmembrane helix</keyword>
<evidence type="ECO:0000256" key="1">
    <source>
        <dbReference type="ARBA" id="ARBA00005189"/>
    </source>
</evidence>
<dbReference type="PANTHER" id="PTHR10434:SF66">
    <property type="entry name" value="PHOSPHOLIPID_GLYCEROL ACYLTRANSFERASE DOMAIN-CONTAINING PROTEIN"/>
    <property type="match status" value="1"/>
</dbReference>
<dbReference type="InterPro" id="IPR002123">
    <property type="entry name" value="Plipid/glycerol_acylTrfase"/>
</dbReference>
<protein>
    <submittedName>
        <fullName evidence="6">1-acyl-sn-glycerol-3-phosphate acyltransferase</fullName>
    </submittedName>
</protein>
<gene>
    <name evidence="6" type="ORF">EDB95_4895</name>
</gene>
<reference evidence="6 7" key="1">
    <citation type="submission" date="2019-03" db="EMBL/GenBank/DDBJ databases">
        <title>Genomic Encyclopedia of Type Strains, Phase IV (KMG-IV): sequencing the most valuable type-strain genomes for metagenomic binning, comparative biology and taxonomic classification.</title>
        <authorList>
            <person name="Goeker M."/>
        </authorList>
    </citation>
    <scope>NUCLEOTIDE SEQUENCE [LARGE SCALE GENOMIC DNA]</scope>
    <source>
        <strain evidence="6 7">DSM 100059</strain>
    </source>
</reference>
<evidence type="ECO:0000256" key="4">
    <source>
        <dbReference type="SAM" id="Phobius"/>
    </source>
</evidence>
<dbReference type="SUPFAM" id="SSF69593">
    <property type="entry name" value="Glycerol-3-phosphate (1)-acyltransferase"/>
    <property type="match status" value="1"/>
</dbReference>
<dbReference type="SMART" id="SM00563">
    <property type="entry name" value="PlsC"/>
    <property type="match status" value="1"/>
</dbReference>
<feature type="domain" description="Phospholipid/glycerol acyltransferase" evidence="5">
    <location>
        <begin position="78"/>
        <end position="192"/>
    </location>
</feature>
<accession>A0A4R8DHW5</accession>
<comment type="pathway">
    <text evidence="1">Lipid metabolism.</text>
</comment>
<keyword evidence="2 6" id="KW-0808">Transferase</keyword>
<keyword evidence="7" id="KW-1185">Reference proteome</keyword>
<evidence type="ECO:0000313" key="7">
    <source>
        <dbReference type="Proteomes" id="UP000294498"/>
    </source>
</evidence>
<keyword evidence="4" id="KW-0472">Membrane</keyword>
<dbReference type="Proteomes" id="UP000294498">
    <property type="component" value="Unassembled WGS sequence"/>
</dbReference>
<dbReference type="RefSeq" id="WP_133998604.1">
    <property type="nucleotide sequence ID" value="NZ_SODV01000002.1"/>
</dbReference>
<evidence type="ECO:0000256" key="3">
    <source>
        <dbReference type="ARBA" id="ARBA00023315"/>
    </source>
</evidence>
<dbReference type="OrthoDB" id="9803035at2"/>
<name>A0A4R8DHW5_9BACT</name>
<dbReference type="GO" id="GO:0003841">
    <property type="term" value="F:1-acylglycerol-3-phosphate O-acyltransferase activity"/>
    <property type="evidence" value="ECO:0007669"/>
    <property type="project" value="TreeGrafter"/>
</dbReference>
<keyword evidence="3 6" id="KW-0012">Acyltransferase</keyword>
<dbReference type="PANTHER" id="PTHR10434">
    <property type="entry name" value="1-ACYL-SN-GLYCEROL-3-PHOSPHATE ACYLTRANSFERASE"/>
    <property type="match status" value="1"/>
</dbReference>
<dbReference type="EMBL" id="SODV01000002">
    <property type="protein sequence ID" value="TDW97058.1"/>
    <property type="molecule type" value="Genomic_DNA"/>
</dbReference>
<dbReference type="GO" id="GO:0006654">
    <property type="term" value="P:phosphatidic acid biosynthetic process"/>
    <property type="evidence" value="ECO:0007669"/>
    <property type="project" value="TreeGrafter"/>
</dbReference>
<evidence type="ECO:0000256" key="2">
    <source>
        <dbReference type="ARBA" id="ARBA00022679"/>
    </source>
</evidence>
<organism evidence="6 7">
    <name type="scientific">Dinghuibacter silviterrae</name>
    <dbReference type="NCBI Taxonomy" id="1539049"/>
    <lineage>
        <taxon>Bacteria</taxon>
        <taxon>Pseudomonadati</taxon>
        <taxon>Bacteroidota</taxon>
        <taxon>Chitinophagia</taxon>
        <taxon>Chitinophagales</taxon>
        <taxon>Chitinophagaceae</taxon>
        <taxon>Dinghuibacter</taxon>
    </lineage>
</organism>
<sequence length="243" mass="27608">MRIKNILGRIFAVWGAIVFVGTMLLIVIPVGFTYWIPGRKGVEQFRKFGRAWIHSFLFLTGCRIVRRGAENFKKGENYIVIVNHNSLIDIPISTPEIPGPNKTIAKVELSRIPIFGIIYKRGSVLVDRKNAESRRDSYRAMKAVLAEGTHMCIYPEGTRNKTGKPLAPFHDGAFKLSVDTGKHIVPALLFHTKKVLPQHRPFFFWPAKMEMHFLEPVSPEGLDAKALKDKLHEIMEAYYVAHA</sequence>
<dbReference type="CDD" id="cd07989">
    <property type="entry name" value="LPLAT_AGPAT-like"/>
    <property type="match status" value="1"/>
</dbReference>
<evidence type="ECO:0000313" key="6">
    <source>
        <dbReference type="EMBL" id="TDW97058.1"/>
    </source>
</evidence>
<dbReference type="Pfam" id="PF01553">
    <property type="entry name" value="Acyltransferase"/>
    <property type="match status" value="1"/>
</dbReference>
<feature type="transmembrane region" description="Helical" evidence="4">
    <location>
        <begin position="12"/>
        <end position="36"/>
    </location>
</feature>
<dbReference type="AlphaFoldDB" id="A0A4R8DHW5"/>
<keyword evidence="4" id="KW-0812">Transmembrane</keyword>
<proteinExistence type="predicted"/>
<comment type="caution">
    <text evidence="6">The sequence shown here is derived from an EMBL/GenBank/DDBJ whole genome shotgun (WGS) entry which is preliminary data.</text>
</comment>